<keyword evidence="3" id="KW-1185">Reference proteome</keyword>
<evidence type="ECO:0000313" key="3">
    <source>
        <dbReference type="Proteomes" id="UP000034287"/>
    </source>
</evidence>
<dbReference type="PATRIC" id="fig|1432562.3.peg.589"/>
<keyword evidence="1" id="KW-0472">Membrane</keyword>
<feature type="transmembrane region" description="Helical" evidence="1">
    <location>
        <begin position="31"/>
        <end position="50"/>
    </location>
</feature>
<keyword evidence="1" id="KW-1133">Transmembrane helix</keyword>
<dbReference type="OrthoDB" id="2390248at2"/>
<accession>A0A0M2SQ06</accession>
<dbReference type="AlphaFoldDB" id="A0A0M2SQ06"/>
<sequence>MFMRLILTIALSFFVIYAINFFDIASLDYNIRTVAATAVAIIVLRLLYSVFTRFMKVFLFVVIFLPIVGLIIYYIYSYVTGNPVELFDIGSLMERAQSF</sequence>
<name>A0A0M2SQ06_9STAP</name>
<keyword evidence="1" id="KW-0812">Transmembrane</keyword>
<comment type="caution">
    <text evidence="2">The sequence shown here is derived from an EMBL/GenBank/DDBJ whole genome shotgun (WGS) entry which is preliminary data.</text>
</comment>
<organism evidence="2 3">
    <name type="scientific">Salinicoccus sediminis</name>
    <dbReference type="NCBI Taxonomy" id="1432562"/>
    <lineage>
        <taxon>Bacteria</taxon>
        <taxon>Bacillati</taxon>
        <taxon>Bacillota</taxon>
        <taxon>Bacilli</taxon>
        <taxon>Bacillales</taxon>
        <taxon>Staphylococcaceae</taxon>
        <taxon>Salinicoccus</taxon>
    </lineage>
</organism>
<reference evidence="2 3" key="1">
    <citation type="submission" date="2015-04" db="EMBL/GenBank/DDBJ databases">
        <title>Taxonomic description and genome sequence of Salinicoccus sediminis sp. nov., a novel hyper halotolerant bacterium isolated from marine sediment.</title>
        <authorList>
            <person name="Mathan Kumar R."/>
            <person name="Kaur G."/>
            <person name="Kumar N."/>
            <person name="Kumar A."/>
            <person name="Singh N.K."/>
            <person name="Kaur N."/>
            <person name="Mayilraj S."/>
        </authorList>
    </citation>
    <scope>NUCLEOTIDE SEQUENCE [LARGE SCALE GENOMIC DNA]</scope>
    <source>
        <strain evidence="2 3">SV-16</strain>
    </source>
</reference>
<feature type="transmembrane region" description="Helical" evidence="1">
    <location>
        <begin position="57"/>
        <end position="76"/>
    </location>
</feature>
<proteinExistence type="predicted"/>
<evidence type="ECO:0000256" key="1">
    <source>
        <dbReference type="SAM" id="Phobius"/>
    </source>
</evidence>
<gene>
    <name evidence="2" type="ORF">WN59_02870</name>
</gene>
<dbReference type="STRING" id="1432562.WN59_02870"/>
<evidence type="ECO:0000313" key="2">
    <source>
        <dbReference type="EMBL" id="KKK35776.1"/>
    </source>
</evidence>
<dbReference type="Proteomes" id="UP000034287">
    <property type="component" value="Unassembled WGS sequence"/>
</dbReference>
<dbReference type="EMBL" id="LAYZ01000001">
    <property type="protein sequence ID" value="KKK35776.1"/>
    <property type="molecule type" value="Genomic_DNA"/>
</dbReference>
<protein>
    <submittedName>
        <fullName evidence="2">Uncharacterized protein</fullName>
    </submittedName>
</protein>